<organism evidence="1 2">
    <name type="scientific">Ligilactobacillus acidipiscis</name>
    <dbReference type="NCBI Taxonomy" id="89059"/>
    <lineage>
        <taxon>Bacteria</taxon>
        <taxon>Bacillati</taxon>
        <taxon>Bacillota</taxon>
        <taxon>Bacilli</taxon>
        <taxon>Lactobacillales</taxon>
        <taxon>Lactobacillaceae</taxon>
        <taxon>Ligilactobacillus</taxon>
    </lineage>
</organism>
<name>A0A1K1KPP7_9LACO</name>
<dbReference type="Proteomes" id="UP000190935">
    <property type="component" value="Chromosome I"/>
</dbReference>
<accession>A0A1K1KPP7</accession>
<dbReference type="KEGG" id="laca:LAC1533_1422"/>
<protein>
    <submittedName>
        <fullName evidence="1">Uncharacterized protein</fullName>
    </submittedName>
</protein>
<dbReference type="EMBL" id="LT630287">
    <property type="protein sequence ID" value="SFV40842.1"/>
    <property type="molecule type" value="Genomic_DNA"/>
</dbReference>
<evidence type="ECO:0000313" key="2">
    <source>
        <dbReference type="Proteomes" id="UP000190935"/>
    </source>
</evidence>
<dbReference type="AlphaFoldDB" id="A0A1K1KPP7"/>
<sequence>MRIYIWLKIIEIKANFKNFIITVRSTEITFKKYFAFS</sequence>
<reference evidence="2" key="1">
    <citation type="submission" date="2016-11" db="EMBL/GenBank/DDBJ databases">
        <authorList>
            <person name="Papadimitriou K."/>
        </authorList>
    </citation>
    <scope>NUCLEOTIDE SEQUENCE [LARGE SCALE GENOMIC DNA]</scope>
    <source>
        <strain evidence="2">ACA-DC 1533</strain>
    </source>
</reference>
<proteinExistence type="predicted"/>
<evidence type="ECO:0000313" key="1">
    <source>
        <dbReference type="EMBL" id="SFV40842.1"/>
    </source>
</evidence>
<gene>
    <name evidence="1" type="ORF">LAC1533_1422</name>
</gene>